<evidence type="ECO:0000313" key="2">
    <source>
        <dbReference type="EMBL" id="CAK0793600.1"/>
    </source>
</evidence>
<keyword evidence="3" id="KW-1185">Reference proteome</keyword>
<proteinExistence type="predicted"/>
<keyword evidence="1" id="KW-0812">Transmembrane</keyword>
<feature type="transmembrane region" description="Helical" evidence="1">
    <location>
        <begin position="36"/>
        <end position="60"/>
    </location>
</feature>
<evidence type="ECO:0008006" key="4">
    <source>
        <dbReference type="Google" id="ProtNLM"/>
    </source>
</evidence>
<keyword evidence="1" id="KW-0472">Membrane</keyword>
<organism evidence="2 3">
    <name type="scientific">Prorocentrum cordatum</name>
    <dbReference type="NCBI Taxonomy" id="2364126"/>
    <lineage>
        <taxon>Eukaryota</taxon>
        <taxon>Sar</taxon>
        <taxon>Alveolata</taxon>
        <taxon>Dinophyceae</taxon>
        <taxon>Prorocentrales</taxon>
        <taxon>Prorocentraceae</taxon>
        <taxon>Prorocentrum</taxon>
    </lineage>
</organism>
<name>A0ABN9PQ83_9DINO</name>
<evidence type="ECO:0000313" key="3">
    <source>
        <dbReference type="Proteomes" id="UP001189429"/>
    </source>
</evidence>
<accession>A0ABN9PQ83</accession>
<gene>
    <name evidence="2" type="ORF">PCOR1329_LOCUS3851</name>
</gene>
<sequence>MDLAQSAYHQISDTRSSIDDLGAGQRRGHRSSLSSVVLHCTVSVGLAAAALCLLSALGLAASAQRDPDPAWEGPVGRGGYSTDDVWKDMRSIVSFVLGALLTSCVGGDFSQAGDDLEEPEVGRSEATAGVTSHLRAIHSPPGLRRRLAQPAWCALSAPGAAVEDHGEAHLLHDLHVSRATRTGPPAFWTPPGGLGG</sequence>
<comment type="caution">
    <text evidence="2">The sequence shown here is derived from an EMBL/GenBank/DDBJ whole genome shotgun (WGS) entry which is preliminary data.</text>
</comment>
<evidence type="ECO:0000256" key="1">
    <source>
        <dbReference type="SAM" id="Phobius"/>
    </source>
</evidence>
<reference evidence="2" key="1">
    <citation type="submission" date="2023-10" db="EMBL/GenBank/DDBJ databases">
        <authorList>
            <person name="Chen Y."/>
            <person name="Shah S."/>
            <person name="Dougan E. K."/>
            <person name="Thang M."/>
            <person name="Chan C."/>
        </authorList>
    </citation>
    <scope>NUCLEOTIDE SEQUENCE [LARGE SCALE GENOMIC DNA]</scope>
</reference>
<keyword evidence="1" id="KW-1133">Transmembrane helix</keyword>
<dbReference type="EMBL" id="CAUYUJ010001002">
    <property type="protein sequence ID" value="CAK0793600.1"/>
    <property type="molecule type" value="Genomic_DNA"/>
</dbReference>
<protein>
    <recommendedName>
        <fullName evidence="4">PGG domain-containing protein</fullName>
    </recommendedName>
</protein>
<dbReference type="Proteomes" id="UP001189429">
    <property type="component" value="Unassembled WGS sequence"/>
</dbReference>